<evidence type="ECO:0000313" key="2">
    <source>
        <dbReference type="WBParaSite" id="RSKR_0000628400.1"/>
    </source>
</evidence>
<dbReference type="WBParaSite" id="RSKR_0000628400.1">
    <property type="protein sequence ID" value="RSKR_0000628400.1"/>
    <property type="gene ID" value="RSKR_0000628400"/>
</dbReference>
<accession>A0AC35TZV7</accession>
<evidence type="ECO:0000313" key="1">
    <source>
        <dbReference type="Proteomes" id="UP000095286"/>
    </source>
</evidence>
<reference evidence="2" key="1">
    <citation type="submission" date="2016-11" db="UniProtKB">
        <authorList>
            <consortium name="WormBaseParasite"/>
        </authorList>
    </citation>
    <scope>IDENTIFICATION</scope>
    <source>
        <strain evidence="2">KR3021</strain>
    </source>
</reference>
<dbReference type="Proteomes" id="UP000095286">
    <property type="component" value="Unplaced"/>
</dbReference>
<sequence length="642" mass="70115">MSLNEDGNETVSDADMNDMKDMQIDNLYDDESDEDYLATKSKQLSTITEETSMINNSNLGMLDRTKSTVKSNKFPTGDSFSNSEDNSMVSETSSKSRPNSVTSFTKQGTTDSYKQSGAKYTTRSIAGSSKSTKTVEEPSNVYYSKTLPTKSSSNQKSDGTHTSSSKQKPSLFLSNEKYGASKSTSSQRNTPVESACVADKSSGTTGHTSKTSTYILDKFSENLKSDGFNSSYASGKNSKNDSRNSSTTSSTRENFQITSGPNSGNGSFKSKNTQKSEAFNESASSSTSAIKQRRIEENSIKAFNALSNSFNRNEMSVNKDGRSGNRVTFQPTHTSIYSSNSEKTTSGRQQMELASSRGTKSPSGSRLGNESPDDLVNTLMGITSVKDLPPSNLKITSGSKSGNGSFKSKNTQKSEALNESASSSTSTISQERIKENGMKALNALSNGLDRNEMSVNKDGRSGNRVTFQPTHTSIYSSNSEKTTSGRQQMELASSRGTKSPSRSRLDNESPDDLVNTLMDITSAFDTNYLMSTSVDDLPPSKALNAMDEIYDKTIESLVEFKDYIEQNEALFAMMPSHPYEFMNNVKNSDDETMTQNILPKMMFGKHSTNDTSKENKELLINTQPEDQSITMMNSAISNDSMR</sequence>
<name>A0AC35TZV7_9BILA</name>
<protein>
    <submittedName>
        <fullName evidence="2">Non-specific serine/threonine protein kinase</fullName>
    </submittedName>
</protein>
<proteinExistence type="predicted"/>
<organism evidence="1 2">
    <name type="scientific">Rhabditophanes sp. KR3021</name>
    <dbReference type="NCBI Taxonomy" id="114890"/>
    <lineage>
        <taxon>Eukaryota</taxon>
        <taxon>Metazoa</taxon>
        <taxon>Ecdysozoa</taxon>
        <taxon>Nematoda</taxon>
        <taxon>Chromadorea</taxon>
        <taxon>Rhabditida</taxon>
        <taxon>Tylenchina</taxon>
        <taxon>Panagrolaimomorpha</taxon>
        <taxon>Strongyloidoidea</taxon>
        <taxon>Alloionematidae</taxon>
        <taxon>Rhabditophanes</taxon>
    </lineage>
</organism>